<evidence type="ECO:0000256" key="5">
    <source>
        <dbReference type="ARBA" id="ARBA00022932"/>
    </source>
</evidence>
<dbReference type="InterPro" id="IPR023211">
    <property type="entry name" value="DNA_pol_palm_dom_sf"/>
</dbReference>
<comment type="catalytic activity">
    <reaction evidence="7">
        <text>DNA(n) + a 2'-deoxyribonucleoside 5'-triphosphate = DNA(n+1) + diphosphate</text>
        <dbReference type="Rhea" id="RHEA:22508"/>
        <dbReference type="Rhea" id="RHEA-COMP:17339"/>
        <dbReference type="Rhea" id="RHEA-COMP:17340"/>
        <dbReference type="ChEBI" id="CHEBI:33019"/>
        <dbReference type="ChEBI" id="CHEBI:61560"/>
        <dbReference type="ChEBI" id="CHEBI:173112"/>
        <dbReference type="EC" id="2.7.7.7"/>
    </reaction>
</comment>
<comment type="similarity">
    <text evidence="1">Belongs to the DNA polymerase type-B family.</text>
</comment>
<dbReference type="HOGENOM" id="CLU_491446_0_0_2"/>
<dbReference type="OrthoDB" id="8639at2157"/>
<dbReference type="InterPro" id="IPR043502">
    <property type="entry name" value="DNA/RNA_pol_sf"/>
</dbReference>
<evidence type="ECO:0000313" key="10">
    <source>
        <dbReference type="Proteomes" id="UP000010469"/>
    </source>
</evidence>
<dbReference type="InParanoid" id="L0ACN0"/>
<evidence type="ECO:0000256" key="4">
    <source>
        <dbReference type="ARBA" id="ARBA00022695"/>
    </source>
</evidence>
<sequence length="624" mass="72781">MGGLFLNAEYKKGELLLYFLNKNIEKVIIKDYRIAYVEPVNLNELLKILENLDFIYEINVEKWLSPPYYDKESNILKIRYLGKKEFIRKIEEKGLGISVNNYINELNLILKERGLNPGYFYDHFNKKDDEGPLYELPEIRYAYITSLNKYGKEASWYDIKYYKIKTNDNEFIINNINEIYDIIKKENIKIVMADINALNQIKENEDFILIQKPLVGIYGLIEWSRISGLTLKQASNSSIGKILTSAEILEAMRRFYLIKKVKRLEPWRSLYELERADKAGAISIPKPGIYFNVYQLDFSSLYPNIIVLNNLSAETVNNPNCLNYEIKGIGHKVCLDKEGIIPAVLRNLIKRREILRPYKNNPMYKERFDAIKWILVAGFGYLGYRNSLFGSISAYETVTSIAREIMKKSYEISIKNGYKVINFIVDSLFIIPEKPKVSIEELSEMISNEIKIKLRLEDKFIWLVFPYTQKGLGSPGKYYGLRDDGSLKIKGINAIRKNVPDIIKEAELNALEILKNAKNEKEFFELLGKAREAYNKIKEKLINNDIKDELLIINKNVNSIKKTQQVKASSYLYGLSDSISYIINYDGKPIPIDFYTGSYNKEYYLKYLERSENEMPWVFHARIP</sequence>
<organism evidence="9 10">
    <name type="scientific">Caldisphaera lagunensis (strain DSM 15908 / JCM 11604 / ANMR 0165 / IC-154)</name>
    <dbReference type="NCBI Taxonomy" id="1056495"/>
    <lineage>
        <taxon>Archaea</taxon>
        <taxon>Thermoproteota</taxon>
        <taxon>Thermoprotei</taxon>
        <taxon>Acidilobales</taxon>
        <taxon>Caldisphaeraceae</taxon>
        <taxon>Caldisphaera</taxon>
    </lineage>
</organism>
<dbReference type="RefSeq" id="WP_015232712.1">
    <property type="nucleotide sequence ID" value="NC_019791.1"/>
</dbReference>
<dbReference type="PANTHER" id="PTHR10322:SF23">
    <property type="entry name" value="DNA POLYMERASE DELTA CATALYTIC SUBUNIT"/>
    <property type="match status" value="1"/>
</dbReference>
<reference evidence="10" key="1">
    <citation type="submission" date="2012-03" db="EMBL/GenBank/DDBJ databases">
        <title>Complete genome of Caldisphaera lagunensis DSM 15908.</title>
        <authorList>
            <person name="Lucas S."/>
            <person name="Copeland A."/>
            <person name="Lapidus A."/>
            <person name="Glavina del Rio T."/>
            <person name="Dalin E."/>
            <person name="Tice H."/>
            <person name="Bruce D."/>
            <person name="Goodwin L."/>
            <person name="Pitluck S."/>
            <person name="Peters L."/>
            <person name="Mikhailova N."/>
            <person name="Teshima H."/>
            <person name="Kyrpides N."/>
            <person name="Mavromatis K."/>
            <person name="Ivanova N."/>
            <person name="Brettin T."/>
            <person name="Detter J.C."/>
            <person name="Han C."/>
            <person name="Larimer F."/>
            <person name="Land M."/>
            <person name="Hauser L."/>
            <person name="Markowitz V."/>
            <person name="Cheng J.-F."/>
            <person name="Hugenholtz P."/>
            <person name="Woyke T."/>
            <person name="Wu D."/>
            <person name="Spring S."/>
            <person name="Schroeder M."/>
            <person name="Brambilla E."/>
            <person name="Klenk H.-P."/>
            <person name="Eisen J.A."/>
        </authorList>
    </citation>
    <scope>NUCLEOTIDE SEQUENCE [LARGE SCALE GENOMIC DNA]</scope>
    <source>
        <strain evidence="10">DSM 15908 / JCM 11604 / IC-154</strain>
    </source>
</reference>
<evidence type="ECO:0000256" key="1">
    <source>
        <dbReference type="ARBA" id="ARBA00005755"/>
    </source>
</evidence>
<dbReference type="Gene3D" id="1.10.287.690">
    <property type="entry name" value="Helix hairpin bin"/>
    <property type="match status" value="1"/>
</dbReference>
<evidence type="ECO:0000256" key="2">
    <source>
        <dbReference type="ARBA" id="ARBA00012417"/>
    </source>
</evidence>
<dbReference type="eggNOG" id="arCOG00329">
    <property type="taxonomic scope" value="Archaea"/>
</dbReference>
<keyword evidence="5" id="KW-0239">DNA-directed DNA polymerase</keyword>
<dbReference type="PANTHER" id="PTHR10322">
    <property type="entry name" value="DNA POLYMERASE CATALYTIC SUBUNIT"/>
    <property type="match status" value="1"/>
</dbReference>
<accession>L0ACN0</accession>
<dbReference type="STRING" id="1056495.Calag_1093"/>
<keyword evidence="6" id="KW-0238">DNA-binding</keyword>
<dbReference type="GO" id="GO:0000166">
    <property type="term" value="F:nucleotide binding"/>
    <property type="evidence" value="ECO:0007669"/>
    <property type="project" value="InterPro"/>
</dbReference>
<dbReference type="InterPro" id="IPR006134">
    <property type="entry name" value="DNA-dir_DNA_pol_B_multi_dom"/>
</dbReference>
<evidence type="ECO:0000256" key="7">
    <source>
        <dbReference type="ARBA" id="ARBA00049244"/>
    </source>
</evidence>
<dbReference type="EMBL" id="CP003378">
    <property type="protein sequence ID" value="AFZ70815.1"/>
    <property type="molecule type" value="Genomic_DNA"/>
</dbReference>
<dbReference type="InterPro" id="IPR006172">
    <property type="entry name" value="DNA-dir_DNA_pol_B"/>
</dbReference>
<gene>
    <name evidence="9" type="ordered locus">Calag_1093</name>
</gene>
<dbReference type="GO" id="GO:0003887">
    <property type="term" value="F:DNA-directed DNA polymerase activity"/>
    <property type="evidence" value="ECO:0007669"/>
    <property type="project" value="UniProtKB-KW"/>
</dbReference>
<dbReference type="GO" id="GO:0006261">
    <property type="term" value="P:DNA-templated DNA replication"/>
    <property type="evidence" value="ECO:0007669"/>
    <property type="project" value="TreeGrafter"/>
</dbReference>
<evidence type="ECO:0000256" key="3">
    <source>
        <dbReference type="ARBA" id="ARBA00022679"/>
    </source>
</evidence>
<keyword evidence="3" id="KW-0808">Transferase</keyword>
<evidence type="ECO:0000313" key="9">
    <source>
        <dbReference type="EMBL" id="AFZ70815.1"/>
    </source>
</evidence>
<dbReference type="Pfam" id="PF00136">
    <property type="entry name" value="DNA_pol_B"/>
    <property type="match status" value="1"/>
</dbReference>
<dbReference type="Gene3D" id="1.10.132.60">
    <property type="entry name" value="DNA polymerase family B, C-terminal domain"/>
    <property type="match status" value="1"/>
</dbReference>
<dbReference type="SUPFAM" id="SSF56672">
    <property type="entry name" value="DNA/RNA polymerases"/>
    <property type="match status" value="1"/>
</dbReference>
<dbReference type="GO" id="GO:0003677">
    <property type="term" value="F:DNA binding"/>
    <property type="evidence" value="ECO:0007669"/>
    <property type="project" value="UniProtKB-KW"/>
</dbReference>
<dbReference type="InterPro" id="IPR042087">
    <property type="entry name" value="DNA_pol_B_thumb"/>
</dbReference>
<dbReference type="InterPro" id="IPR050240">
    <property type="entry name" value="DNA_pol_type-B"/>
</dbReference>
<name>L0ACN0_CALLD</name>
<keyword evidence="4" id="KW-0548">Nucleotidyltransferase</keyword>
<evidence type="ECO:0000256" key="6">
    <source>
        <dbReference type="ARBA" id="ARBA00023125"/>
    </source>
</evidence>
<keyword evidence="10" id="KW-1185">Reference proteome</keyword>
<dbReference type="KEGG" id="clg:Calag_1093"/>
<proteinExistence type="inferred from homology"/>
<dbReference type="GeneID" id="14212353"/>
<dbReference type="AlphaFoldDB" id="L0ACN0"/>
<dbReference type="Proteomes" id="UP000010469">
    <property type="component" value="Chromosome"/>
</dbReference>
<evidence type="ECO:0000259" key="8">
    <source>
        <dbReference type="Pfam" id="PF00136"/>
    </source>
</evidence>
<dbReference type="Gene3D" id="3.90.1600.10">
    <property type="entry name" value="Palm domain of DNA polymerase"/>
    <property type="match status" value="1"/>
</dbReference>
<dbReference type="EC" id="2.7.7.7" evidence="2"/>
<dbReference type="SMART" id="SM00486">
    <property type="entry name" value="POLBc"/>
    <property type="match status" value="1"/>
</dbReference>
<protein>
    <recommendedName>
        <fullName evidence="2">DNA-directed DNA polymerase</fullName>
        <ecNumber evidence="2">2.7.7.7</ecNumber>
    </recommendedName>
</protein>
<feature type="domain" description="DNA-directed DNA polymerase family B multifunctional" evidence="8">
    <location>
        <begin position="282"/>
        <end position="559"/>
    </location>
</feature>